<evidence type="ECO:0000313" key="2">
    <source>
        <dbReference type="Proteomes" id="UP000235965"/>
    </source>
</evidence>
<dbReference type="EMBL" id="NEVH01013964">
    <property type="protein sequence ID" value="PNF28128.1"/>
    <property type="molecule type" value="Genomic_DNA"/>
</dbReference>
<keyword evidence="2" id="KW-1185">Reference proteome</keyword>
<name>A0A2J7QHQ6_9NEOP</name>
<dbReference type="AlphaFoldDB" id="A0A2J7QHQ6"/>
<evidence type="ECO:0000313" key="1">
    <source>
        <dbReference type="EMBL" id="PNF28128.1"/>
    </source>
</evidence>
<dbReference type="InParanoid" id="A0A2J7QHQ6"/>
<sequence length="56" mass="6171">MAVSLFKVADSTPGQEPLPFTLYSIPSNPVTQGQIFLRNEVPNNITANTCKYISEQ</sequence>
<accession>A0A2J7QHQ6</accession>
<protein>
    <submittedName>
        <fullName evidence="1">Uncharacterized protein</fullName>
    </submittedName>
</protein>
<gene>
    <name evidence="1" type="ORF">B7P43_G07587</name>
</gene>
<comment type="caution">
    <text evidence="1">The sequence shown here is derived from an EMBL/GenBank/DDBJ whole genome shotgun (WGS) entry which is preliminary data.</text>
</comment>
<proteinExistence type="predicted"/>
<reference evidence="1 2" key="1">
    <citation type="submission" date="2017-12" db="EMBL/GenBank/DDBJ databases">
        <title>Hemimetabolous genomes reveal molecular basis of termite eusociality.</title>
        <authorList>
            <person name="Harrison M.C."/>
            <person name="Jongepier E."/>
            <person name="Robertson H.M."/>
            <person name="Arning N."/>
            <person name="Bitard-Feildel T."/>
            <person name="Chao H."/>
            <person name="Childers C.P."/>
            <person name="Dinh H."/>
            <person name="Doddapaneni H."/>
            <person name="Dugan S."/>
            <person name="Gowin J."/>
            <person name="Greiner C."/>
            <person name="Han Y."/>
            <person name="Hu H."/>
            <person name="Hughes D.S.T."/>
            <person name="Huylmans A.-K."/>
            <person name="Kemena C."/>
            <person name="Kremer L.P.M."/>
            <person name="Lee S.L."/>
            <person name="Lopez-Ezquerra A."/>
            <person name="Mallet L."/>
            <person name="Monroy-Kuhn J.M."/>
            <person name="Moser A."/>
            <person name="Murali S.C."/>
            <person name="Muzny D.M."/>
            <person name="Otani S."/>
            <person name="Piulachs M.-D."/>
            <person name="Poelchau M."/>
            <person name="Qu J."/>
            <person name="Schaub F."/>
            <person name="Wada-Katsumata A."/>
            <person name="Worley K.C."/>
            <person name="Xie Q."/>
            <person name="Ylla G."/>
            <person name="Poulsen M."/>
            <person name="Gibbs R.A."/>
            <person name="Schal C."/>
            <person name="Richards S."/>
            <person name="Belles X."/>
            <person name="Korb J."/>
            <person name="Bornberg-Bauer E."/>
        </authorList>
    </citation>
    <scope>NUCLEOTIDE SEQUENCE [LARGE SCALE GENOMIC DNA]</scope>
    <source>
        <tissue evidence="1">Whole body</tissue>
    </source>
</reference>
<organism evidence="1 2">
    <name type="scientific">Cryptotermes secundus</name>
    <dbReference type="NCBI Taxonomy" id="105785"/>
    <lineage>
        <taxon>Eukaryota</taxon>
        <taxon>Metazoa</taxon>
        <taxon>Ecdysozoa</taxon>
        <taxon>Arthropoda</taxon>
        <taxon>Hexapoda</taxon>
        <taxon>Insecta</taxon>
        <taxon>Pterygota</taxon>
        <taxon>Neoptera</taxon>
        <taxon>Polyneoptera</taxon>
        <taxon>Dictyoptera</taxon>
        <taxon>Blattodea</taxon>
        <taxon>Blattoidea</taxon>
        <taxon>Termitoidae</taxon>
        <taxon>Kalotermitidae</taxon>
        <taxon>Cryptotermitinae</taxon>
        <taxon>Cryptotermes</taxon>
    </lineage>
</organism>
<dbReference type="Proteomes" id="UP000235965">
    <property type="component" value="Unassembled WGS sequence"/>
</dbReference>